<sequence>MRIDPKYFNRFIAICAAITVVVIIYSTFRYFQRQVTDFNNNVSEIQPDTLSFRSFSNTDSLYLNNLPDQPLVIHFWSTWSDKSIGVGDFLRTYADDGNQLIVIAAAVRDGDEQVRDYVNGQSGKFHFVEGTDLFQSVKTPGLPAQIFIDRRKQIFDTHVGNDTTEIRTKLDRLIAGE</sequence>
<evidence type="ECO:0008006" key="4">
    <source>
        <dbReference type="Google" id="ProtNLM"/>
    </source>
</evidence>
<evidence type="ECO:0000313" key="3">
    <source>
        <dbReference type="Proteomes" id="UP001165366"/>
    </source>
</evidence>
<comment type="caution">
    <text evidence="2">The sequence shown here is derived from an EMBL/GenBank/DDBJ whole genome shotgun (WGS) entry which is preliminary data.</text>
</comment>
<dbReference type="RefSeq" id="WP_237853538.1">
    <property type="nucleotide sequence ID" value="NZ_JAKLWS010000009.1"/>
</dbReference>
<dbReference type="InterPro" id="IPR036249">
    <property type="entry name" value="Thioredoxin-like_sf"/>
</dbReference>
<protein>
    <recommendedName>
        <fullName evidence="4">Thioredoxin domain-containing protein</fullName>
    </recommendedName>
</protein>
<proteinExistence type="predicted"/>
<feature type="transmembrane region" description="Helical" evidence="1">
    <location>
        <begin position="7"/>
        <end position="28"/>
    </location>
</feature>
<organism evidence="2 3">
    <name type="scientific">Rhodohalobacter sulfatireducens</name>
    <dbReference type="NCBI Taxonomy" id="2911366"/>
    <lineage>
        <taxon>Bacteria</taxon>
        <taxon>Pseudomonadati</taxon>
        <taxon>Balneolota</taxon>
        <taxon>Balneolia</taxon>
        <taxon>Balneolales</taxon>
        <taxon>Balneolaceae</taxon>
        <taxon>Rhodohalobacter</taxon>
    </lineage>
</organism>
<evidence type="ECO:0000256" key="1">
    <source>
        <dbReference type="SAM" id="Phobius"/>
    </source>
</evidence>
<keyword evidence="1" id="KW-0812">Transmembrane</keyword>
<keyword evidence="3" id="KW-1185">Reference proteome</keyword>
<accession>A0ABS9KD06</accession>
<gene>
    <name evidence="2" type="ORF">L6773_08980</name>
</gene>
<evidence type="ECO:0000313" key="2">
    <source>
        <dbReference type="EMBL" id="MCG2588697.1"/>
    </source>
</evidence>
<dbReference type="Gene3D" id="3.40.30.10">
    <property type="entry name" value="Glutaredoxin"/>
    <property type="match status" value="1"/>
</dbReference>
<dbReference type="EMBL" id="JAKLWS010000009">
    <property type="protein sequence ID" value="MCG2588697.1"/>
    <property type="molecule type" value="Genomic_DNA"/>
</dbReference>
<keyword evidence="1" id="KW-0472">Membrane</keyword>
<keyword evidence="1" id="KW-1133">Transmembrane helix</keyword>
<dbReference type="Proteomes" id="UP001165366">
    <property type="component" value="Unassembled WGS sequence"/>
</dbReference>
<dbReference type="SUPFAM" id="SSF52833">
    <property type="entry name" value="Thioredoxin-like"/>
    <property type="match status" value="1"/>
</dbReference>
<reference evidence="2" key="1">
    <citation type="submission" date="2022-01" db="EMBL/GenBank/DDBJ databases">
        <authorList>
            <person name="Wang Y."/>
        </authorList>
    </citation>
    <scope>NUCLEOTIDE SEQUENCE</scope>
    <source>
        <strain evidence="2">WB101</strain>
    </source>
</reference>
<name>A0ABS9KD06_9BACT</name>
<reference evidence="2" key="2">
    <citation type="submission" date="2024-05" db="EMBL/GenBank/DDBJ databases">
        <title>Rhodohalobacter halophilus gen. nov., sp. nov., a moderately halophilic member of the family Balneolaceae.</title>
        <authorList>
            <person name="Xia J."/>
        </authorList>
    </citation>
    <scope>NUCLEOTIDE SEQUENCE</scope>
    <source>
        <strain evidence="2">WB101</strain>
    </source>
</reference>